<reference evidence="2 3" key="1">
    <citation type="journal article" date="2010" name="Stand. Genomic Sci.">
        <title>Complete genome sequence of Intrasporangium calvum type strain (7 KIP).</title>
        <authorList>
            <person name="Del Rio T.G."/>
            <person name="Chertkov O."/>
            <person name="Yasawong M."/>
            <person name="Lucas S."/>
            <person name="Deshpande S."/>
            <person name="Cheng J.F."/>
            <person name="Detter C."/>
            <person name="Tapia R."/>
            <person name="Han C."/>
            <person name="Goodwin L."/>
            <person name="Pitluck S."/>
            <person name="Liolios K."/>
            <person name="Ivanova N."/>
            <person name="Mavromatis K."/>
            <person name="Pati A."/>
            <person name="Chen A."/>
            <person name="Palaniappan K."/>
            <person name="Land M."/>
            <person name="Hauser L."/>
            <person name="Chang Y.J."/>
            <person name="Jeffries C.D."/>
            <person name="Rohde M."/>
            <person name="Pukall R."/>
            <person name="Sikorski J."/>
            <person name="Goker M."/>
            <person name="Woyke T."/>
            <person name="Bristow J."/>
            <person name="Eisen J.A."/>
            <person name="Markowitz V."/>
            <person name="Hugenholtz P."/>
            <person name="Kyrpides N.C."/>
            <person name="Klenk H.P."/>
            <person name="Lapidus A."/>
        </authorList>
    </citation>
    <scope>NUCLEOTIDE SEQUENCE [LARGE SCALE GENOMIC DNA]</scope>
    <source>
        <strain evidence="3">ATCC 23552 / DSM 43043 / JCM 3097 / NBRC 12989 / 7 KIP</strain>
    </source>
</reference>
<gene>
    <name evidence="2" type="ordered locus">Intca_2303</name>
</gene>
<evidence type="ECO:0000313" key="3">
    <source>
        <dbReference type="Proteomes" id="UP000008914"/>
    </source>
</evidence>
<dbReference type="eggNOG" id="COG0346">
    <property type="taxonomic scope" value="Bacteria"/>
</dbReference>
<dbReference type="RefSeq" id="WP_013493126.1">
    <property type="nucleotide sequence ID" value="NC_014830.1"/>
</dbReference>
<protein>
    <recommendedName>
        <fullName evidence="1">Glyoxalase-like domain-containing protein</fullName>
    </recommendedName>
</protein>
<dbReference type="STRING" id="710696.Intca_2303"/>
<dbReference type="AlphaFoldDB" id="E6SF23"/>
<dbReference type="OrthoDB" id="3227561at2"/>
<sequence>MSTIDHLVVAAATLEEGVRWLEGRVGVPLEPDAMELRRGANEWALTVPPDGRMPLGGRAPSRILWRTPPPSTLLPDSGVRLVELRLSTPDPEALMTLLVDVRGPVRVGAGPPALAATVSRRTGPGGGVELIEIGSVE</sequence>
<dbReference type="InterPro" id="IPR025870">
    <property type="entry name" value="Glyoxalase-like_dom"/>
</dbReference>
<feature type="domain" description="Glyoxalase-like" evidence="1">
    <location>
        <begin position="35"/>
        <end position="98"/>
    </location>
</feature>
<accession>E6SF23</accession>
<organism evidence="2 3">
    <name type="scientific">Intrasporangium calvum (strain ATCC 23552 / DSM 43043 / JCM 3097 / NBRC 12989 / NCIMB 10167 / NRRL B-3866 / 7 KIP)</name>
    <dbReference type="NCBI Taxonomy" id="710696"/>
    <lineage>
        <taxon>Bacteria</taxon>
        <taxon>Bacillati</taxon>
        <taxon>Actinomycetota</taxon>
        <taxon>Actinomycetes</taxon>
        <taxon>Micrococcales</taxon>
        <taxon>Intrasporangiaceae</taxon>
        <taxon>Intrasporangium</taxon>
    </lineage>
</organism>
<proteinExistence type="predicted"/>
<dbReference type="Pfam" id="PF13468">
    <property type="entry name" value="Glyoxalase_3"/>
    <property type="match status" value="1"/>
</dbReference>
<dbReference type="KEGG" id="ica:Intca_2303"/>
<evidence type="ECO:0000259" key="1">
    <source>
        <dbReference type="Pfam" id="PF13468"/>
    </source>
</evidence>
<evidence type="ECO:0000313" key="2">
    <source>
        <dbReference type="EMBL" id="ADU48812.1"/>
    </source>
</evidence>
<dbReference type="EMBL" id="CP002343">
    <property type="protein sequence ID" value="ADU48812.1"/>
    <property type="molecule type" value="Genomic_DNA"/>
</dbReference>
<dbReference type="HOGENOM" id="CLU_1862475_0_0_11"/>
<keyword evidence="3" id="KW-1185">Reference proteome</keyword>
<dbReference type="Proteomes" id="UP000008914">
    <property type="component" value="Chromosome"/>
</dbReference>
<name>E6SF23_INTC7</name>